<dbReference type="AlphaFoldDB" id="A0A2S9YMP6"/>
<dbReference type="OrthoDB" id="5489212at2"/>
<reference evidence="3 4" key="1">
    <citation type="submission" date="2018-03" db="EMBL/GenBank/DDBJ databases">
        <title>Draft Genome Sequences of the Obligatory Marine Myxobacteria Enhygromyxa salina SWB007.</title>
        <authorList>
            <person name="Poehlein A."/>
            <person name="Moghaddam J.A."/>
            <person name="Harms H."/>
            <person name="Alanjari M."/>
            <person name="Koenig G.M."/>
            <person name="Daniel R."/>
            <person name="Schaeberle T.F."/>
        </authorList>
    </citation>
    <scope>NUCLEOTIDE SEQUENCE [LARGE SCALE GENOMIC DNA]</scope>
    <source>
        <strain evidence="3 4">SWB007</strain>
    </source>
</reference>
<proteinExistence type="predicted"/>
<evidence type="ECO:0000313" key="4">
    <source>
        <dbReference type="Proteomes" id="UP000238823"/>
    </source>
</evidence>
<feature type="compositionally biased region" description="Pro residues" evidence="1">
    <location>
        <begin position="348"/>
        <end position="365"/>
    </location>
</feature>
<keyword evidence="2" id="KW-0732">Signal</keyword>
<feature type="chain" id="PRO_5015544188" evidence="2">
    <location>
        <begin position="31"/>
        <end position="600"/>
    </location>
</feature>
<organism evidence="3 4">
    <name type="scientific">Enhygromyxa salina</name>
    <dbReference type="NCBI Taxonomy" id="215803"/>
    <lineage>
        <taxon>Bacteria</taxon>
        <taxon>Pseudomonadati</taxon>
        <taxon>Myxococcota</taxon>
        <taxon>Polyangia</taxon>
        <taxon>Nannocystales</taxon>
        <taxon>Nannocystaceae</taxon>
        <taxon>Enhygromyxa</taxon>
    </lineage>
</organism>
<feature type="region of interest" description="Disordered" evidence="1">
    <location>
        <begin position="301"/>
        <end position="369"/>
    </location>
</feature>
<accession>A0A2S9YMP6</accession>
<sequence length="600" mass="63528">MKHPARRVRVLAGCGLLTLALGLFTTPAAAWDPSTTHQGLLESAVTRSAVHLRWMDASELERGLFTSLRVDPDRLSKDQLRLLQLTMRGAPADIGARPLGGPGACPSADAPPDTQQFCVDQALWEQSALGWLRLGMLAEVTPSARHLHHFVDRAHPEAPRWRDDDLPAAVLRKRQARSNGEPVAGIVTGTNFSGQASSAVAWLEDPSDLLAPAQTYAHLAAASSASTQAERDHHLALGLLGVGALIHVMQDLSVPAHARGDATAFFAPLSPAVGDRGLPLQEFVRVEYGRTELPDLLAQISRSSPPANSDVDPDEPAASGGGDPDDDPDDDSEPDDPDELDDGDAPEAPAPAAEPSPGPGQPPAGEPLATTLLGHMLGEGSYSGIANLAGRHFFSESSVPAPAYLDQTLSPTKAAATVLGDQHWLDPAEVEGATLSPWPAERGYLLTSTGRPLAAFDTDLDGRIRPYLDETCYRDQAAQLLPAAADVTRSLLDLLWPAWPQMQHRGDRVVLSIPDWASAEVQVFVQADDGVRRSIARHALEVGANNVVPLGAGELAAGERVVLVLTATRVDGPPIVIEQLTTSAESIPDPGPAPIVPVPW</sequence>
<feature type="signal peptide" evidence="2">
    <location>
        <begin position="1"/>
        <end position="30"/>
    </location>
</feature>
<feature type="compositionally biased region" description="Acidic residues" evidence="1">
    <location>
        <begin position="323"/>
        <end position="345"/>
    </location>
</feature>
<evidence type="ECO:0000313" key="3">
    <source>
        <dbReference type="EMBL" id="PRQ06357.1"/>
    </source>
</evidence>
<dbReference type="Proteomes" id="UP000238823">
    <property type="component" value="Unassembled WGS sequence"/>
</dbReference>
<evidence type="ECO:0000256" key="1">
    <source>
        <dbReference type="SAM" id="MobiDB-lite"/>
    </source>
</evidence>
<dbReference type="EMBL" id="PVNL01000076">
    <property type="protein sequence ID" value="PRQ06357.1"/>
    <property type="molecule type" value="Genomic_DNA"/>
</dbReference>
<comment type="caution">
    <text evidence="3">The sequence shown here is derived from an EMBL/GenBank/DDBJ whole genome shotgun (WGS) entry which is preliminary data.</text>
</comment>
<evidence type="ECO:0000256" key="2">
    <source>
        <dbReference type="SAM" id="SignalP"/>
    </source>
</evidence>
<name>A0A2S9YMP6_9BACT</name>
<gene>
    <name evidence="3" type="ORF">ENSA7_39030</name>
</gene>
<dbReference type="RefSeq" id="WP_106090867.1">
    <property type="nucleotide sequence ID" value="NZ_PVNL01000076.1"/>
</dbReference>
<protein>
    <submittedName>
        <fullName evidence="3">Uncharacterized protein</fullName>
    </submittedName>
</protein>